<feature type="transmembrane region" description="Helical" evidence="1">
    <location>
        <begin position="80"/>
        <end position="101"/>
    </location>
</feature>
<dbReference type="AlphaFoldDB" id="A0A8S1RYK3"/>
<evidence type="ECO:0000313" key="2">
    <source>
        <dbReference type="EMBL" id="CAD8133098.1"/>
    </source>
</evidence>
<feature type="transmembrane region" description="Helical" evidence="1">
    <location>
        <begin position="153"/>
        <end position="174"/>
    </location>
</feature>
<reference evidence="2" key="1">
    <citation type="submission" date="2021-01" db="EMBL/GenBank/DDBJ databases">
        <authorList>
            <consortium name="Genoscope - CEA"/>
            <person name="William W."/>
        </authorList>
    </citation>
    <scope>NUCLEOTIDE SEQUENCE</scope>
</reference>
<protein>
    <recommendedName>
        <fullName evidence="4">Transmembrane protein</fullName>
    </recommendedName>
</protein>
<dbReference type="Proteomes" id="UP000689195">
    <property type="component" value="Unassembled WGS sequence"/>
</dbReference>
<dbReference type="EMBL" id="CAJJDO010000002">
    <property type="protein sequence ID" value="CAD8133098.1"/>
    <property type="molecule type" value="Genomic_DNA"/>
</dbReference>
<sequence>MNKYTLNFKDKEIESNYQNITQQNFRVFTLTIMTLGLLVVALTKIIESILLNEYQTIYKYCLFICYLLIQYGIMKKHTKYIRFAIILLNHLISLFFSLQVSEQDDSYNSFLKGANVMGANFLMLISGEFMDAAISVITIGIMKIILVQIASNLLLFSTIISSVLVILYTIRYLYHFHKAMRNQFLLALNDSHWEKILNSIAFKQPYIVLSFIEDTMQFTLKSEAQCNHFFNRQFDGSNFIRDSIYKGNKLEKFLFMQIQKYRVDRASIFNKTLVVEYLRKMIRIECSIYYGNKPTILLLMRDFLKQKQPDTSIYEIRHRNFIRLILKILSHKDRLSLLKCRLIERKLLILQLYEDLRLSKLNESEINIYNLAQIIHNLYTNLSVKAFVTGNSNINTIQNIFLLILLIIAENSQGQQLSICLTNEEESQRWLHISGNFQIEKVKKALKSISDYIKLISQSQIMEQFKIELNLNQYILIPFQVNQINARSLKHIDLE</sequence>
<feature type="transmembrane region" description="Helical" evidence="1">
    <location>
        <begin position="27"/>
        <end position="51"/>
    </location>
</feature>
<dbReference type="OrthoDB" id="297037at2759"/>
<accession>A0A8S1RYK3</accession>
<keyword evidence="3" id="KW-1185">Reference proteome</keyword>
<comment type="caution">
    <text evidence="2">The sequence shown here is derived from an EMBL/GenBank/DDBJ whole genome shotgun (WGS) entry which is preliminary data.</text>
</comment>
<evidence type="ECO:0000256" key="1">
    <source>
        <dbReference type="SAM" id="Phobius"/>
    </source>
</evidence>
<organism evidence="2 3">
    <name type="scientific">Paramecium pentaurelia</name>
    <dbReference type="NCBI Taxonomy" id="43138"/>
    <lineage>
        <taxon>Eukaryota</taxon>
        <taxon>Sar</taxon>
        <taxon>Alveolata</taxon>
        <taxon>Ciliophora</taxon>
        <taxon>Intramacronucleata</taxon>
        <taxon>Oligohymenophorea</taxon>
        <taxon>Peniculida</taxon>
        <taxon>Parameciidae</taxon>
        <taxon>Paramecium</taxon>
    </lineage>
</organism>
<gene>
    <name evidence="2" type="ORF">PPENT_87.1.T0020229</name>
</gene>
<proteinExistence type="predicted"/>
<keyword evidence="1" id="KW-0812">Transmembrane</keyword>
<keyword evidence="1" id="KW-1133">Transmembrane helix</keyword>
<feature type="transmembrane region" description="Helical" evidence="1">
    <location>
        <begin position="121"/>
        <end position="141"/>
    </location>
</feature>
<evidence type="ECO:0008006" key="4">
    <source>
        <dbReference type="Google" id="ProtNLM"/>
    </source>
</evidence>
<feature type="transmembrane region" description="Helical" evidence="1">
    <location>
        <begin position="57"/>
        <end position="73"/>
    </location>
</feature>
<evidence type="ECO:0000313" key="3">
    <source>
        <dbReference type="Proteomes" id="UP000689195"/>
    </source>
</evidence>
<name>A0A8S1RYK3_9CILI</name>
<keyword evidence="1" id="KW-0472">Membrane</keyword>